<dbReference type="Gene3D" id="3.40.390.10">
    <property type="entry name" value="Collagenase (Catalytic Domain)"/>
    <property type="match status" value="1"/>
</dbReference>
<dbReference type="PROSITE" id="PS51318">
    <property type="entry name" value="TAT"/>
    <property type="match status" value="1"/>
</dbReference>
<dbReference type="EMBL" id="CAFBMW010000004">
    <property type="protein sequence ID" value="CAB4923440.1"/>
    <property type="molecule type" value="Genomic_DNA"/>
</dbReference>
<evidence type="ECO:0000256" key="1">
    <source>
        <dbReference type="SAM" id="MobiDB-lite"/>
    </source>
</evidence>
<feature type="region of interest" description="Disordered" evidence="1">
    <location>
        <begin position="33"/>
        <end position="52"/>
    </location>
</feature>
<proteinExistence type="predicted"/>
<dbReference type="InterPro" id="IPR006311">
    <property type="entry name" value="TAT_signal"/>
</dbReference>
<sequence>MSRLATARRRPALALGLLALVASALAGAATATPAEARERSGERSGAAAPARPLLSEVATTARASGERAGLSGRHQLVELDADALPRVADGQRLALPGTSGSTVVRIGDVESAPGFTAWSGRVPGEELASFTLVEVDGTFRGSLVSPDGLWSLTGAGGGRYWWTELADREGLDGDDSAGVVARTRTAGVAPRAGVGAGTAERRARRVRIGVMFGYTAGAKAEAGSKEAMKAAAVLVVAQTNEALSNSGIRATVRYRGLVKARGKESKDAVKDAFRVGRPRDGHFDNLQRVRRKKGGDIVHLLTTGPTTGICGGGLIPLTPRQASPLAGASVTRVGCLPYLVATHEIGHNLGADHFSYPGVTRASRVPYARGFANPAGNYISVMGYYDPCVDAGNYSCVRIPWFSSPTNTYGGQPLADNDNTDNTRVIKQTAPRVARYVR</sequence>
<organism evidence="2">
    <name type="scientific">freshwater metagenome</name>
    <dbReference type="NCBI Taxonomy" id="449393"/>
    <lineage>
        <taxon>unclassified sequences</taxon>
        <taxon>metagenomes</taxon>
        <taxon>ecological metagenomes</taxon>
    </lineage>
</organism>
<dbReference type="GO" id="GO:0008237">
    <property type="term" value="F:metallopeptidase activity"/>
    <property type="evidence" value="ECO:0007669"/>
    <property type="project" value="InterPro"/>
</dbReference>
<evidence type="ECO:0000313" key="2">
    <source>
        <dbReference type="EMBL" id="CAB4923440.1"/>
    </source>
</evidence>
<dbReference type="SUPFAM" id="SSF55486">
    <property type="entry name" value="Metalloproteases ('zincins'), catalytic domain"/>
    <property type="match status" value="1"/>
</dbReference>
<protein>
    <submittedName>
        <fullName evidence="2">Unannotated protein</fullName>
    </submittedName>
</protein>
<name>A0A6J7HYM0_9ZZZZ</name>
<reference evidence="2" key="1">
    <citation type="submission" date="2020-05" db="EMBL/GenBank/DDBJ databases">
        <authorList>
            <person name="Chiriac C."/>
            <person name="Salcher M."/>
            <person name="Ghai R."/>
            <person name="Kavagutti S V."/>
        </authorList>
    </citation>
    <scope>NUCLEOTIDE SEQUENCE</scope>
</reference>
<dbReference type="Pfam" id="PF13582">
    <property type="entry name" value="Reprolysin_3"/>
    <property type="match status" value="1"/>
</dbReference>
<gene>
    <name evidence="2" type="ORF">UFOPK3662_00766</name>
</gene>
<dbReference type="InterPro" id="IPR024079">
    <property type="entry name" value="MetalloPept_cat_dom_sf"/>
</dbReference>
<accession>A0A6J7HYM0</accession>
<dbReference type="AlphaFoldDB" id="A0A6J7HYM0"/>